<evidence type="ECO:0000256" key="2">
    <source>
        <dbReference type="ARBA" id="ARBA00012180"/>
    </source>
</evidence>
<dbReference type="PROSITE" id="PS50994">
    <property type="entry name" value="INTEGRASE"/>
    <property type="match status" value="1"/>
</dbReference>
<dbReference type="Pfam" id="PF00665">
    <property type="entry name" value="rve"/>
    <property type="match status" value="1"/>
</dbReference>
<dbReference type="InterPro" id="IPR043502">
    <property type="entry name" value="DNA/RNA_pol_sf"/>
</dbReference>
<dbReference type="InterPro" id="IPR050951">
    <property type="entry name" value="Retrovirus_Pol_polyprotein"/>
</dbReference>
<dbReference type="CDD" id="cd09274">
    <property type="entry name" value="RNase_HI_RT_Ty3"/>
    <property type="match status" value="1"/>
</dbReference>
<dbReference type="Proteomes" id="UP001152622">
    <property type="component" value="Chromosome 2"/>
</dbReference>
<dbReference type="SUPFAM" id="SSF53098">
    <property type="entry name" value="Ribonuclease H-like"/>
    <property type="match status" value="1"/>
</dbReference>
<dbReference type="InterPro" id="IPR036397">
    <property type="entry name" value="RNaseH_sf"/>
</dbReference>
<evidence type="ECO:0000256" key="1">
    <source>
        <dbReference type="ARBA" id="ARBA00010879"/>
    </source>
</evidence>
<keyword evidence="7" id="KW-1185">Reference proteome</keyword>
<dbReference type="SUPFAM" id="SSF56672">
    <property type="entry name" value="DNA/RNA polymerases"/>
    <property type="match status" value="1"/>
</dbReference>
<dbReference type="FunFam" id="3.30.70.270:FF:000020">
    <property type="entry name" value="Transposon Tf2-6 polyprotein-like Protein"/>
    <property type="match status" value="1"/>
</dbReference>
<feature type="region of interest" description="Disordered" evidence="4">
    <location>
        <begin position="990"/>
        <end position="1023"/>
    </location>
</feature>
<dbReference type="GO" id="GO:0004523">
    <property type="term" value="F:RNA-DNA hybrid ribonuclease activity"/>
    <property type="evidence" value="ECO:0007669"/>
    <property type="project" value="UniProtKB-EC"/>
</dbReference>
<dbReference type="Gene3D" id="1.10.340.70">
    <property type="match status" value="1"/>
</dbReference>
<dbReference type="AlphaFoldDB" id="A0A9Q1G2D0"/>
<evidence type="ECO:0000313" key="6">
    <source>
        <dbReference type="EMBL" id="KAJ8373723.1"/>
    </source>
</evidence>
<evidence type="ECO:0000256" key="4">
    <source>
        <dbReference type="SAM" id="MobiDB-lite"/>
    </source>
</evidence>
<dbReference type="InterPro" id="IPR000477">
    <property type="entry name" value="RT_dom"/>
</dbReference>
<dbReference type="PANTHER" id="PTHR37984">
    <property type="entry name" value="PROTEIN CBG26694"/>
    <property type="match status" value="1"/>
</dbReference>
<organism evidence="6 7">
    <name type="scientific">Synaphobranchus kaupii</name>
    <name type="common">Kaup's arrowtooth eel</name>
    <dbReference type="NCBI Taxonomy" id="118154"/>
    <lineage>
        <taxon>Eukaryota</taxon>
        <taxon>Metazoa</taxon>
        <taxon>Chordata</taxon>
        <taxon>Craniata</taxon>
        <taxon>Vertebrata</taxon>
        <taxon>Euteleostomi</taxon>
        <taxon>Actinopterygii</taxon>
        <taxon>Neopterygii</taxon>
        <taxon>Teleostei</taxon>
        <taxon>Anguilliformes</taxon>
        <taxon>Synaphobranchidae</taxon>
        <taxon>Synaphobranchus</taxon>
    </lineage>
</organism>
<dbReference type="Gene3D" id="3.30.70.270">
    <property type="match status" value="2"/>
</dbReference>
<accession>A0A9Q1G2D0</accession>
<dbReference type="FunFam" id="1.10.340.70:FF:000004">
    <property type="entry name" value="Retrovirus-related Pol polyprotein from transposon 297-like Protein"/>
    <property type="match status" value="1"/>
</dbReference>
<feature type="domain" description="Integrase catalytic" evidence="5">
    <location>
        <begin position="731"/>
        <end position="888"/>
    </location>
</feature>
<dbReference type="FunFam" id="3.30.420.10:FF:000063">
    <property type="entry name" value="Retrovirus-related Pol polyprotein from transposon 297-like Protein"/>
    <property type="match status" value="1"/>
</dbReference>
<dbReference type="PANTHER" id="PTHR37984:SF15">
    <property type="entry name" value="INTEGRASE CATALYTIC DOMAIN-CONTAINING PROTEIN"/>
    <property type="match status" value="1"/>
</dbReference>
<dbReference type="GO" id="GO:0015074">
    <property type="term" value="P:DNA integration"/>
    <property type="evidence" value="ECO:0007669"/>
    <property type="project" value="InterPro"/>
</dbReference>
<sequence length="1023" mass="110858">MSADVSLHGRTAPGTFFIVENGTPLLGRDLMTVLCVRIANNRVLPPDTSTSALPPDASASPPTPVLQCTAASSTPTFGCAKSFVHRVKVDASVTPVHQKLCRLPLSVTGAVSDELKRLLAAGVIEPIDASAWVSPIVVIQKKSGKIRMCVDLREPNKAVIIDAFPLPHMDKLLSSLQGSTVFSSIDLANAYYQVPLSEESRDLTAFITHDGLFRFCRVPYGLASAPSAFQKMMSIVLADLPGVESYIDGLNDDKCRFSETSLPFLGHTVSADGLLPDAVRIQAVVDAPAPTDATTLRSFLGLLSWYSKFLHNHATVVEPMRVCLRQTDSAFEWTDEAQASFETVKQMLVNSQALALFDPSRHTIISTDASDYGLGAVMSQVGPDNVERTVAFASRTLSAAERKYAVVEKEALACVWAVERWRIYLWGRRFTLKTDHQALTTLLTTKGVGRAGLRVARWSARLMPYTYDVIYRPGSENAPADCMSRLPLPAASLADDSPAAAPPADDSPAAAPPADDSPAAAPPADDSPAAAPPADDSPAAAPPADDSPAAAPPADDSPAAAPPADDSPAAASLADDTPVAAPPADDDAEYVALLTTAHQSLSAADLDSACASCPELAMLRTIITCGWPPSPKGLDPVPLPYYPLHLELSVKDNFVFRGSRLLVPVVLHPALISIAHESHQGVVRTKQRLRELYWWPKMDAQVLGAIRACHLCQSNDKTANPRPGPLQPVPLPEGPWQKVAMDIVGPFDTAAAACRYAITMTDYYSKWPEVAFTRDITTDTVLAFMSSVFSRHGNPLNVVTDNGVQFTSASFASFLKDRQISHNRSSLYYPAANGAIERFNRVLKQTIQLAIQQHQPWKPAVVDFLQVYRATPHATTGSSPFKLLHGRPMRTKLTLLTPAPECTAAKMDIRHRVSQQQRKMKAYTDAKRGARPPAFQKGDRVRVRKPLHVPKGHQRFSAPLTIREKVGDSTYILSNGKTWNASHLTVFPDTATTDEDTVESPVDRSPRPRRNSCQPGWLRDYAT</sequence>
<feature type="compositionally biased region" description="Low complexity" evidence="4">
    <location>
        <begin position="493"/>
        <end position="583"/>
    </location>
</feature>
<dbReference type="Gene3D" id="3.30.420.10">
    <property type="entry name" value="Ribonuclease H-like superfamily/Ribonuclease H"/>
    <property type="match status" value="1"/>
</dbReference>
<protein>
    <recommendedName>
        <fullName evidence="3">Gypsy retrotransposon integrase-like protein 1</fullName>
        <ecNumber evidence="2">3.1.26.4</ecNumber>
    </recommendedName>
</protein>
<dbReference type="EMBL" id="JAINUF010000002">
    <property type="protein sequence ID" value="KAJ8373723.1"/>
    <property type="molecule type" value="Genomic_DNA"/>
</dbReference>
<evidence type="ECO:0000313" key="7">
    <source>
        <dbReference type="Proteomes" id="UP001152622"/>
    </source>
</evidence>
<name>A0A9Q1G2D0_SYNKA</name>
<comment type="similarity">
    <text evidence="1">Belongs to the beta type-B retroviral polymerase family. HERV class-II K(HML-2) pol subfamily.</text>
</comment>
<feature type="region of interest" description="Disordered" evidence="4">
    <location>
        <begin position="493"/>
        <end position="584"/>
    </location>
</feature>
<dbReference type="InterPro" id="IPR043128">
    <property type="entry name" value="Rev_trsase/Diguanyl_cyclase"/>
</dbReference>
<evidence type="ECO:0000259" key="5">
    <source>
        <dbReference type="PROSITE" id="PS50994"/>
    </source>
</evidence>
<dbReference type="Pfam" id="PF17919">
    <property type="entry name" value="RT_RNaseH_2"/>
    <property type="match status" value="1"/>
</dbReference>
<dbReference type="InterPro" id="IPR041577">
    <property type="entry name" value="RT_RNaseH_2"/>
</dbReference>
<dbReference type="EC" id="3.1.26.4" evidence="2"/>
<dbReference type="Pfam" id="PF00078">
    <property type="entry name" value="RVT_1"/>
    <property type="match status" value="1"/>
</dbReference>
<proteinExistence type="inferred from homology"/>
<dbReference type="InterPro" id="IPR041588">
    <property type="entry name" value="Integrase_H2C2"/>
</dbReference>
<dbReference type="OrthoDB" id="775972at2759"/>
<gene>
    <name evidence="6" type="ORF">SKAU_G00043030</name>
</gene>
<dbReference type="Gene3D" id="3.10.10.10">
    <property type="entry name" value="HIV Type 1 Reverse Transcriptase, subunit A, domain 1"/>
    <property type="match status" value="1"/>
</dbReference>
<reference evidence="6" key="1">
    <citation type="journal article" date="2023" name="Science">
        <title>Genome structures resolve the early diversification of teleost fishes.</title>
        <authorList>
            <person name="Parey E."/>
            <person name="Louis A."/>
            <person name="Montfort J."/>
            <person name="Bouchez O."/>
            <person name="Roques C."/>
            <person name="Iampietro C."/>
            <person name="Lluch J."/>
            <person name="Castinel A."/>
            <person name="Donnadieu C."/>
            <person name="Desvignes T."/>
            <person name="Floi Bucao C."/>
            <person name="Jouanno E."/>
            <person name="Wen M."/>
            <person name="Mejri S."/>
            <person name="Dirks R."/>
            <person name="Jansen H."/>
            <person name="Henkel C."/>
            <person name="Chen W.J."/>
            <person name="Zahm M."/>
            <person name="Cabau C."/>
            <person name="Klopp C."/>
            <person name="Thompson A.W."/>
            <person name="Robinson-Rechavi M."/>
            <person name="Braasch I."/>
            <person name="Lecointre G."/>
            <person name="Bobe J."/>
            <person name="Postlethwait J.H."/>
            <person name="Berthelot C."/>
            <person name="Roest Crollius H."/>
            <person name="Guiguen Y."/>
        </authorList>
    </citation>
    <scope>NUCLEOTIDE SEQUENCE</scope>
    <source>
        <strain evidence="6">WJC10195</strain>
    </source>
</reference>
<dbReference type="CDD" id="cd01647">
    <property type="entry name" value="RT_LTR"/>
    <property type="match status" value="1"/>
</dbReference>
<dbReference type="InterPro" id="IPR012337">
    <property type="entry name" value="RNaseH-like_sf"/>
</dbReference>
<comment type="caution">
    <text evidence="6">The sequence shown here is derived from an EMBL/GenBank/DDBJ whole genome shotgun (WGS) entry which is preliminary data.</text>
</comment>
<evidence type="ECO:0000256" key="3">
    <source>
        <dbReference type="ARBA" id="ARBA00039658"/>
    </source>
</evidence>
<dbReference type="GO" id="GO:0003676">
    <property type="term" value="F:nucleic acid binding"/>
    <property type="evidence" value="ECO:0007669"/>
    <property type="project" value="InterPro"/>
</dbReference>
<dbReference type="InterPro" id="IPR001584">
    <property type="entry name" value="Integrase_cat-core"/>
</dbReference>
<dbReference type="Pfam" id="PF17921">
    <property type="entry name" value="Integrase_H2C2"/>
    <property type="match status" value="1"/>
</dbReference>